<sequence length="224" mass="24228">MAESLRDQLLKSGLVKEIREEKRKSAPPARQGGNTSASGQPYAGDRPKQGGKPHGGGNARNKGGQNPAGRPPRHAGKPGAPAQRPPRKDGEIDLAKAYAIRAQNEAAERRRVEAEAAEQARLRKEKKRKVEDLLKGKALNLPDADQVRHFPYGEKIRRVYVDAAQLAALNAGELGVVQQGGRYLVVDKAVIEALRGIAPEFIALMVDPNAADESDDGVPDDLMW</sequence>
<dbReference type="InterPro" id="IPR018636">
    <property type="entry name" value="DUF2058"/>
</dbReference>
<keyword evidence="3" id="KW-1185">Reference proteome</keyword>
<name>A0ABT9SS91_9GAMM</name>
<dbReference type="Pfam" id="PF09831">
    <property type="entry name" value="DUF2058"/>
    <property type="match status" value="1"/>
</dbReference>
<proteinExistence type="predicted"/>
<feature type="compositionally biased region" description="Basic and acidic residues" evidence="1">
    <location>
        <begin position="1"/>
        <end position="24"/>
    </location>
</feature>
<protein>
    <submittedName>
        <fullName evidence="2">Uncharacterized protein YaiL (DUF2058 family)</fullName>
    </submittedName>
</protein>
<evidence type="ECO:0000313" key="2">
    <source>
        <dbReference type="EMBL" id="MDQ0007849.1"/>
    </source>
</evidence>
<dbReference type="Proteomes" id="UP001237737">
    <property type="component" value="Unassembled WGS sequence"/>
</dbReference>
<feature type="region of interest" description="Disordered" evidence="1">
    <location>
        <begin position="1"/>
        <end position="89"/>
    </location>
</feature>
<accession>A0ABT9SS91</accession>
<comment type="caution">
    <text evidence="2">The sequence shown here is derived from an EMBL/GenBank/DDBJ whole genome shotgun (WGS) entry which is preliminary data.</text>
</comment>
<evidence type="ECO:0000313" key="3">
    <source>
        <dbReference type="Proteomes" id="UP001237737"/>
    </source>
</evidence>
<dbReference type="RefSeq" id="WP_306846311.1">
    <property type="nucleotide sequence ID" value="NZ_JAUSSK010000001.1"/>
</dbReference>
<reference evidence="2 3" key="1">
    <citation type="submission" date="2023-07" db="EMBL/GenBank/DDBJ databases">
        <title>Sorghum-associated microbial communities from plants grown in Nebraska, USA.</title>
        <authorList>
            <person name="Schachtman D."/>
        </authorList>
    </citation>
    <scope>NUCLEOTIDE SEQUENCE [LARGE SCALE GENOMIC DNA]</scope>
    <source>
        <strain evidence="2 3">CC60</strain>
    </source>
</reference>
<evidence type="ECO:0000256" key="1">
    <source>
        <dbReference type="SAM" id="MobiDB-lite"/>
    </source>
</evidence>
<dbReference type="EMBL" id="JAUSSK010000001">
    <property type="protein sequence ID" value="MDQ0007849.1"/>
    <property type="molecule type" value="Genomic_DNA"/>
</dbReference>
<gene>
    <name evidence="2" type="ORF">J2T07_000008</name>
</gene>
<organism evidence="2 3">
    <name type="scientific">Luteibacter jiangsuensis</name>
    <dbReference type="NCBI Taxonomy" id="637577"/>
    <lineage>
        <taxon>Bacteria</taxon>
        <taxon>Pseudomonadati</taxon>
        <taxon>Pseudomonadota</taxon>
        <taxon>Gammaproteobacteria</taxon>
        <taxon>Lysobacterales</taxon>
        <taxon>Rhodanobacteraceae</taxon>
        <taxon>Luteibacter</taxon>
    </lineage>
</organism>